<feature type="transmembrane region" description="Helical" evidence="7">
    <location>
        <begin position="349"/>
        <end position="373"/>
    </location>
</feature>
<gene>
    <name evidence="9" type="ORF">GCM10022235_58710</name>
</gene>
<evidence type="ECO:0000256" key="4">
    <source>
        <dbReference type="ARBA" id="ARBA00022692"/>
    </source>
</evidence>
<feature type="transmembrane region" description="Helical" evidence="7">
    <location>
        <begin position="178"/>
        <end position="198"/>
    </location>
</feature>
<dbReference type="PANTHER" id="PTHR23517:SF13">
    <property type="entry name" value="MAJOR FACILITATOR SUPERFAMILY MFS_1"/>
    <property type="match status" value="1"/>
</dbReference>
<comment type="subcellular location">
    <subcellularLocation>
        <location evidence="1">Cell membrane</location>
        <topology evidence="1">Multi-pass membrane protein</topology>
    </subcellularLocation>
</comment>
<feature type="domain" description="Major facilitator superfamily (MFS) profile" evidence="8">
    <location>
        <begin position="1"/>
        <end position="406"/>
    </location>
</feature>
<dbReference type="InterPro" id="IPR011701">
    <property type="entry name" value="MFS"/>
</dbReference>
<evidence type="ECO:0000259" key="8">
    <source>
        <dbReference type="PROSITE" id="PS50850"/>
    </source>
</evidence>
<reference evidence="10" key="1">
    <citation type="journal article" date="2019" name="Int. J. Syst. Evol. Microbiol.">
        <title>The Global Catalogue of Microorganisms (GCM) 10K type strain sequencing project: providing services to taxonomists for standard genome sequencing and annotation.</title>
        <authorList>
            <consortium name="The Broad Institute Genomics Platform"/>
            <consortium name="The Broad Institute Genome Sequencing Center for Infectious Disease"/>
            <person name="Wu L."/>
            <person name="Ma J."/>
        </authorList>
    </citation>
    <scope>NUCLEOTIDE SEQUENCE [LARGE SCALE GENOMIC DNA]</scope>
    <source>
        <strain evidence="10">JCM 16928</strain>
    </source>
</reference>
<evidence type="ECO:0000256" key="1">
    <source>
        <dbReference type="ARBA" id="ARBA00004651"/>
    </source>
</evidence>
<dbReference type="Gene3D" id="1.20.1250.20">
    <property type="entry name" value="MFS general substrate transporter like domains"/>
    <property type="match status" value="1"/>
</dbReference>
<keyword evidence="2" id="KW-0813">Transport</keyword>
<dbReference type="InterPro" id="IPR050171">
    <property type="entry name" value="MFS_Transporters"/>
</dbReference>
<dbReference type="Pfam" id="PF07690">
    <property type="entry name" value="MFS_1"/>
    <property type="match status" value="1"/>
</dbReference>
<feature type="transmembrane region" description="Helical" evidence="7">
    <location>
        <begin position="312"/>
        <end position="337"/>
    </location>
</feature>
<sequence>MTTLELPVVTAREPRTLSRKASFWTAAAVAGLSLWTSAAPTTTYPLYARTWHLTPTATTAIFAVYPIVLVVFLLVFGQLSDYIGRRTTMLYGLAAMLGGVLLFAVAPSVGWVYAGRALMGVGVGLALAPATAAAVEFSARGKAARASSVTTAATTVGLSLATIVGGGLIQYGPAPRHLDFWVLVAVIAAVFPFVWAMPRHTKDESQGRWRPRPIRVPKGIRLLYAAAALAVTTSFAFGTVFLALGAQLARDLIGSTNIFVTGLVLAILSATGGVTAILTRGFPAGRQVLVGTGFVAAALTLLEVSAQTHSLLLFIVTSLLGGVSYGLLFSGGLGLVATHAPAHHRGGTVSAVYLVAYVGQGAVALSLGAIATASGLSTALLLGVLAIGVLTVLAFGVAGLLAVRGNLEAEAR</sequence>
<evidence type="ECO:0000256" key="6">
    <source>
        <dbReference type="ARBA" id="ARBA00023136"/>
    </source>
</evidence>
<feature type="transmembrane region" description="Helical" evidence="7">
    <location>
        <begin position="21"/>
        <end position="39"/>
    </location>
</feature>
<dbReference type="EMBL" id="BAABAA010000009">
    <property type="protein sequence ID" value="GAA3580677.1"/>
    <property type="molecule type" value="Genomic_DNA"/>
</dbReference>
<keyword evidence="10" id="KW-1185">Reference proteome</keyword>
<evidence type="ECO:0000256" key="5">
    <source>
        <dbReference type="ARBA" id="ARBA00022989"/>
    </source>
</evidence>
<dbReference type="Proteomes" id="UP001501222">
    <property type="component" value="Unassembled WGS sequence"/>
</dbReference>
<feature type="transmembrane region" description="Helical" evidence="7">
    <location>
        <begin position="258"/>
        <end position="279"/>
    </location>
</feature>
<dbReference type="RefSeq" id="WP_344845941.1">
    <property type="nucleotide sequence ID" value="NZ_BAABAA010000009.1"/>
</dbReference>
<dbReference type="InterPro" id="IPR020846">
    <property type="entry name" value="MFS_dom"/>
</dbReference>
<keyword evidence="6 7" id="KW-0472">Membrane</keyword>
<dbReference type="SUPFAM" id="SSF103473">
    <property type="entry name" value="MFS general substrate transporter"/>
    <property type="match status" value="1"/>
</dbReference>
<keyword evidence="5 7" id="KW-1133">Transmembrane helix</keyword>
<dbReference type="PANTHER" id="PTHR23517">
    <property type="entry name" value="RESISTANCE PROTEIN MDTM, PUTATIVE-RELATED-RELATED"/>
    <property type="match status" value="1"/>
</dbReference>
<protein>
    <submittedName>
        <fullName evidence="9">MFS transporter</fullName>
    </submittedName>
</protein>
<evidence type="ECO:0000256" key="7">
    <source>
        <dbReference type="SAM" id="Phobius"/>
    </source>
</evidence>
<feature type="transmembrane region" description="Helical" evidence="7">
    <location>
        <begin position="59"/>
        <end position="77"/>
    </location>
</feature>
<evidence type="ECO:0000256" key="2">
    <source>
        <dbReference type="ARBA" id="ARBA00022448"/>
    </source>
</evidence>
<name>A0ABP6YC57_9ACTN</name>
<feature type="transmembrane region" description="Helical" evidence="7">
    <location>
        <begin position="288"/>
        <end position="306"/>
    </location>
</feature>
<proteinExistence type="predicted"/>
<keyword evidence="4 7" id="KW-0812">Transmembrane</keyword>
<feature type="transmembrane region" description="Helical" evidence="7">
    <location>
        <begin position="379"/>
        <end position="403"/>
    </location>
</feature>
<comment type="caution">
    <text evidence="9">The sequence shown here is derived from an EMBL/GenBank/DDBJ whole genome shotgun (WGS) entry which is preliminary data.</text>
</comment>
<evidence type="ECO:0000313" key="10">
    <source>
        <dbReference type="Proteomes" id="UP001501222"/>
    </source>
</evidence>
<keyword evidence="3" id="KW-1003">Cell membrane</keyword>
<feature type="transmembrane region" description="Helical" evidence="7">
    <location>
        <begin position="89"/>
        <end position="111"/>
    </location>
</feature>
<dbReference type="PROSITE" id="PS50850">
    <property type="entry name" value="MFS"/>
    <property type="match status" value="1"/>
</dbReference>
<feature type="transmembrane region" description="Helical" evidence="7">
    <location>
        <begin position="117"/>
        <end position="137"/>
    </location>
</feature>
<dbReference type="InterPro" id="IPR036259">
    <property type="entry name" value="MFS_trans_sf"/>
</dbReference>
<organism evidence="9 10">
    <name type="scientific">Kribbella ginsengisoli</name>
    <dbReference type="NCBI Taxonomy" id="363865"/>
    <lineage>
        <taxon>Bacteria</taxon>
        <taxon>Bacillati</taxon>
        <taxon>Actinomycetota</taxon>
        <taxon>Actinomycetes</taxon>
        <taxon>Propionibacteriales</taxon>
        <taxon>Kribbellaceae</taxon>
        <taxon>Kribbella</taxon>
    </lineage>
</organism>
<evidence type="ECO:0000313" key="9">
    <source>
        <dbReference type="EMBL" id="GAA3580677.1"/>
    </source>
</evidence>
<evidence type="ECO:0000256" key="3">
    <source>
        <dbReference type="ARBA" id="ARBA00022475"/>
    </source>
</evidence>
<feature type="transmembrane region" description="Helical" evidence="7">
    <location>
        <begin position="219"/>
        <end position="246"/>
    </location>
</feature>
<accession>A0ABP6YC57</accession>
<feature type="transmembrane region" description="Helical" evidence="7">
    <location>
        <begin position="149"/>
        <end position="172"/>
    </location>
</feature>